<dbReference type="EMBL" id="ML179687">
    <property type="protein sequence ID" value="THU83097.1"/>
    <property type="molecule type" value="Genomic_DNA"/>
</dbReference>
<feature type="signal peptide" evidence="1">
    <location>
        <begin position="1"/>
        <end position="20"/>
    </location>
</feature>
<feature type="chain" id="PRO_5020606222" evidence="1">
    <location>
        <begin position="21"/>
        <end position="72"/>
    </location>
</feature>
<dbReference type="Proteomes" id="UP000297245">
    <property type="component" value="Unassembled WGS sequence"/>
</dbReference>
<reference evidence="2 3" key="1">
    <citation type="journal article" date="2019" name="Nat. Ecol. Evol.">
        <title>Megaphylogeny resolves global patterns of mushroom evolution.</title>
        <authorList>
            <person name="Varga T."/>
            <person name="Krizsan K."/>
            <person name="Foldi C."/>
            <person name="Dima B."/>
            <person name="Sanchez-Garcia M."/>
            <person name="Sanchez-Ramirez S."/>
            <person name="Szollosi G.J."/>
            <person name="Szarkandi J.G."/>
            <person name="Papp V."/>
            <person name="Albert L."/>
            <person name="Andreopoulos W."/>
            <person name="Angelini C."/>
            <person name="Antonin V."/>
            <person name="Barry K.W."/>
            <person name="Bougher N.L."/>
            <person name="Buchanan P."/>
            <person name="Buyck B."/>
            <person name="Bense V."/>
            <person name="Catcheside P."/>
            <person name="Chovatia M."/>
            <person name="Cooper J."/>
            <person name="Damon W."/>
            <person name="Desjardin D."/>
            <person name="Finy P."/>
            <person name="Geml J."/>
            <person name="Haridas S."/>
            <person name="Hughes K."/>
            <person name="Justo A."/>
            <person name="Karasinski D."/>
            <person name="Kautmanova I."/>
            <person name="Kiss B."/>
            <person name="Kocsube S."/>
            <person name="Kotiranta H."/>
            <person name="LaButti K.M."/>
            <person name="Lechner B.E."/>
            <person name="Liimatainen K."/>
            <person name="Lipzen A."/>
            <person name="Lukacs Z."/>
            <person name="Mihaltcheva S."/>
            <person name="Morgado L.N."/>
            <person name="Niskanen T."/>
            <person name="Noordeloos M.E."/>
            <person name="Ohm R.A."/>
            <person name="Ortiz-Santana B."/>
            <person name="Ovrebo C."/>
            <person name="Racz N."/>
            <person name="Riley R."/>
            <person name="Savchenko A."/>
            <person name="Shiryaev A."/>
            <person name="Soop K."/>
            <person name="Spirin V."/>
            <person name="Szebenyi C."/>
            <person name="Tomsovsky M."/>
            <person name="Tulloss R.E."/>
            <person name="Uehling J."/>
            <person name="Grigoriev I.V."/>
            <person name="Vagvolgyi C."/>
            <person name="Papp T."/>
            <person name="Martin F.M."/>
            <person name="Miettinen O."/>
            <person name="Hibbett D.S."/>
            <person name="Nagy L.G."/>
        </authorList>
    </citation>
    <scope>NUCLEOTIDE SEQUENCE [LARGE SCALE GENOMIC DNA]</scope>
    <source>
        <strain evidence="2 3">CBS 962.96</strain>
    </source>
</reference>
<accession>A0A4S8L3L4</accession>
<protein>
    <submittedName>
        <fullName evidence="2">Uncharacterized protein</fullName>
    </submittedName>
</protein>
<dbReference type="AlphaFoldDB" id="A0A4S8L3L4"/>
<sequence>MRFRMPSALLLHSIKSLTITVPLTTTLEEMIIPLAKFSQAHCQILLYTNRRFRPSACETDIESIAIPPTLDV</sequence>
<evidence type="ECO:0000313" key="2">
    <source>
        <dbReference type="EMBL" id="THU83097.1"/>
    </source>
</evidence>
<keyword evidence="1" id="KW-0732">Signal</keyword>
<organism evidence="2 3">
    <name type="scientific">Dendrothele bispora (strain CBS 962.96)</name>
    <dbReference type="NCBI Taxonomy" id="1314807"/>
    <lineage>
        <taxon>Eukaryota</taxon>
        <taxon>Fungi</taxon>
        <taxon>Dikarya</taxon>
        <taxon>Basidiomycota</taxon>
        <taxon>Agaricomycotina</taxon>
        <taxon>Agaricomycetes</taxon>
        <taxon>Agaricomycetidae</taxon>
        <taxon>Agaricales</taxon>
        <taxon>Agaricales incertae sedis</taxon>
        <taxon>Dendrothele</taxon>
    </lineage>
</organism>
<evidence type="ECO:0000256" key="1">
    <source>
        <dbReference type="SAM" id="SignalP"/>
    </source>
</evidence>
<evidence type="ECO:0000313" key="3">
    <source>
        <dbReference type="Proteomes" id="UP000297245"/>
    </source>
</evidence>
<gene>
    <name evidence="2" type="ORF">K435DRAFT_435320</name>
</gene>
<keyword evidence="3" id="KW-1185">Reference proteome</keyword>
<proteinExistence type="predicted"/>
<name>A0A4S8L3L4_DENBC</name>